<dbReference type="SMART" id="SM00382">
    <property type="entry name" value="AAA"/>
    <property type="match status" value="1"/>
</dbReference>
<evidence type="ECO:0000256" key="1">
    <source>
        <dbReference type="ARBA" id="ARBA00005417"/>
    </source>
</evidence>
<dbReference type="AlphaFoldDB" id="A0A7X9ZMA5"/>
<dbReference type="Gene3D" id="3.40.50.300">
    <property type="entry name" value="P-loop containing nucleotide triphosphate hydrolases"/>
    <property type="match status" value="1"/>
</dbReference>
<protein>
    <submittedName>
        <fullName evidence="7">Metal ABC transporter ATP-binding protein</fullName>
    </submittedName>
</protein>
<keyword evidence="4 7" id="KW-0067">ATP-binding</keyword>
<dbReference type="InterPro" id="IPR003593">
    <property type="entry name" value="AAA+_ATPase"/>
</dbReference>
<evidence type="ECO:0000259" key="5">
    <source>
        <dbReference type="PROSITE" id="PS50893"/>
    </source>
</evidence>
<dbReference type="PROSITE" id="PS00211">
    <property type="entry name" value="ABC_TRANSPORTER_1"/>
    <property type="match status" value="1"/>
</dbReference>
<proteinExistence type="inferred from homology"/>
<feature type="domain" description="ABC transporter" evidence="5">
    <location>
        <begin position="11"/>
        <end position="245"/>
    </location>
</feature>
<dbReference type="FunFam" id="3.40.50.300:FF:000134">
    <property type="entry name" value="Iron-enterobactin ABC transporter ATP-binding protein"/>
    <property type="match status" value="1"/>
</dbReference>
<dbReference type="PANTHER" id="PTHR42734:SF17">
    <property type="entry name" value="METAL TRANSPORT SYSTEM ATP-BINDING PROTEIN TM_0124-RELATED"/>
    <property type="match status" value="1"/>
</dbReference>
<dbReference type="InterPro" id="IPR017871">
    <property type="entry name" value="ABC_transporter-like_CS"/>
</dbReference>
<evidence type="ECO:0000313" key="7">
    <source>
        <dbReference type="EMBL" id="NMK97526.1"/>
    </source>
</evidence>
<accession>A0A7X9ZMA5</accession>
<evidence type="ECO:0000256" key="4">
    <source>
        <dbReference type="ARBA" id="ARBA00022840"/>
    </source>
</evidence>
<keyword evidence="8" id="KW-1185">Reference proteome</keyword>
<dbReference type="GO" id="GO:0016887">
    <property type="term" value="F:ATP hydrolysis activity"/>
    <property type="evidence" value="ECO:0007669"/>
    <property type="project" value="InterPro"/>
</dbReference>
<dbReference type="EMBL" id="JABBMI010000001">
    <property type="protein sequence ID" value="NMK53221.1"/>
    <property type="molecule type" value="Genomic_DNA"/>
</dbReference>
<dbReference type="CDD" id="cd03235">
    <property type="entry name" value="ABC_Metallic_Cations"/>
    <property type="match status" value="1"/>
</dbReference>
<evidence type="ECO:0000313" key="6">
    <source>
        <dbReference type="EMBL" id="NMK53221.1"/>
    </source>
</evidence>
<dbReference type="InterPro" id="IPR050153">
    <property type="entry name" value="Metal_Ion_Import_ABC"/>
</dbReference>
<evidence type="ECO:0000313" key="8">
    <source>
        <dbReference type="Proteomes" id="UP000538955"/>
    </source>
</evidence>
<dbReference type="PROSITE" id="PS50893">
    <property type="entry name" value="ABC_TRANSPORTER_2"/>
    <property type="match status" value="1"/>
</dbReference>
<dbReference type="GO" id="GO:0005524">
    <property type="term" value="F:ATP binding"/>
    <property type="evidence" value="ECO:0007669"/>
    <property type="project" value="UniProtKB-KW"/>
</dbReference>
<reference evidence="8 9" key="1">
    <citation type="submission" date="2020-04" db="EMBL/GenBank/DDBJ databases">
        <title>The Epidemiology and Molecular Characteristics of Linezolid-Resistant Staphylococcus capitis in Huashan Hospital, Shanghai.</title>
        <authorList>
            <person name="Ding L."/>
            <person name="Li P."/>
            <person name="Yang Y."/>
            <person name="Lin D."/>
            <person name="Xu X."/>
        </authorList>
    </citation>
    <scope>NUCLEOTIDE SEQUENCE [LARGE SCALE GENOMIC DNA]</scope>
    <source>
        <strain evidence="7 9">12-86</strain>
        <strain evidence="6 8">17-84</strain>
    </source>
</reference>
<evidence type="ECO:0000256" key="2">
    <source>
        <dbReference type="ARBA" id="ARBA00022448"/>
    </source>
</evidence>
<keyword evidence="3" id="KW-0547">Nucleotide-binding</keyword>
<gene>
    <name evidence="7" type="ORF">HHM13_05395</name>
    <name evidence="6" type="ORF">HHM24_00465</name>
</gene>
<keyword evidence="2" id="KW-0813">Transport</keyword>
<evidence type="ECO:0000313" key="9">
    <source>
        <dbReference type="Proteomes" id="UP000550736"/>
    </source>
</evidence>
<sequence>MRGENMTTPVFELRNINYYFDNKHVLENINIKINKGEFLAIVGPNGAGKSTLLKVILGLLPLQKGEIFVEGKMHKGNKTSLKISYVSQKATAFNAGFPASVKEVVLSGLTKTKRLFQRFNKEDNKKVEQVLKKLNIAHLINKNIAELSGGQQQRVLIARALISNPSVLVLDEPTNGIDAKHVSEFYATLDTLKKEGITIILVTHDIGVVADTATEVACLNKHLHFHGTTEDFKSLDEVEISKIYGHPIQFVDHQHNRDCCNENIETG</sequence>
<organism evidence="7 9">
    <name type="scientific">Staphylococcus capitis</name>
    <dbReference type="NCBI Taxonomy" id="29388"/>
    <lineage>
        <taxon>Bacteria</taxon>
        <taxon>Bacillati</taxon>
        <taxon>Bacillota</taxon>
        <taxon>Bacilli</taxon>
        <taxon>Bacillales</taxon>
        <taxon>Staphylococcaceae</taxon>
        <taxon>Staphylococcus</taxon>
    </lineage>
</organism>
<dbReference type="EMBL" id="JABBLX010000012">
    <property type="protein sequence ID" value="NMK97526.1"/>
    <property type="molecule type" value="Genomic_DNA"/>
</dbReference>
<name>A0A7X9ZMA5_STACP</name>
<dbReference type="RefSeq" id="WP_141497711.1">
    <property type="nucleotide sequence ID" value="NZ_CP086659.1"/>
</dbReference>
<comment type="caution">
    <text evidence="7">The sequence shown here is derived from an EMBL/GenBank/DDBJ whole genome shotgun (WGS) entry which is preliminary data.</text>
</comment>
<evidence type="ECO:0000256" key="3">
    <source>
        <dbReference type="ARBA" id="ARBA00022741"/>
    </source>
</evidence>
<dbReference type="Proteomes" id="UP000550736">
    <property type="component" value="Unassembled WGS sequence"/>
</dbReference>
<dbReference type="PANTHER" id="PTHR42734">
    <property type="entry name" value="METAL TRANSPORT SYSTEM ATP-BINDING PROTEIN TM_0124-RELATED"/>
    <property type="match status" value="1"/>
</dbReference>
<dbReference type="Pfam" id="PF00005">
    <property type="entry name" value="ABC_tran"/>
    <property type="match status" value="1"/>
</dbReference>
<dbReference type="InterPro" id="IPR027417">
    <property type="entry name" value="P-loop_NTPase"/>
</dbReference>
<comment type="similarity">
    <text evidence="1">Belongs to the ABC transporter superfamily.</text>
</comment>
<dbReference type="SUPFAM" id="SSF52540">
    <property type="entry name" value="P-loop containing nucleoside triphosphate hydrolases"/>
    <property type="match status" value="1"/>
</dbReference>
<dbReference type="InterPro" id="IPR003439">
    <property type="entry name" value="ABC_transporter-like_ATP-bd"/>
</dbReference>
<dbReference type="Proteomes" id="UP000538955">
    <property type="component" value="Unassembled WGS sequence"/>
</dbReference>